<gene>
    <name evidence="2" type="ORF">OMP40_01470</name>
</gene>
<dbReference type="AlphaFoldDB" id="A0A9X4KP51"/>
<dbReference type="RefSeq" id="WP_277528583.1">
    <property type="nucleotide sequence ID" value="NZ_JAPDIA010000001.1"/>
</dbReference>
<feature type="domain" description="Glycosyl hydrolase family 95 N-terminal" evidence="1">
    <location>
        <begin position="12"/>
        <end position="97"/>
    </location>
</feature>
<dbReference type="EMBL" id="JAPDIA010000001">
    <property type="protein sequence ID" value="MDG0808230.1"/>
    <property type="molecule type" value="Genomic_DNA"/>
</dbReference>
<reference evidence="2" key="1">
    <citation type="submission" date="2022-10" db="EMBL/GenBank/DDBJ databases">
        <title>Comparative genomic analysis of Cohnella hashimotonis sp. nov., isolated from the International Space Station.</title>
        <authorList>
            <person name="Simpson A."/>
            <person name="Venkateswaran K."/>
        </authorList>
    </citation>
    <scope>NUCLEOTIDE SEQUENCE</scope>
    <source>
        <strain evidence="2">DSM 28161</strain>
    </source>
</reference>
<comment type="caution">
    <text evidence="2">The sequence shown here is derived from an EMBL/GenBank/DDBJ whole genome shotgun (WGS) entry which is preliminary data.</text>
</comment>
<dbReference type="Gene3D" id="2.70.98.50">
    <property type="entry name" value="putative glycoside hydrolase family protein from bacillus halodurans"/>
    <property type="match status" value="1"/>
</dbReference>
<dbReference type="PANTHER" id="PTHR31084:SF0">
    <property type="entry name" value="ALPHA-L-FUCOSIDASE 2"/>
    <property type="match status" value="1"/>
</dbReference>
<proteinExistence type="predicted"/>
<evidence type="ECO:0000313" key="2">
    <source>
        <dbReference type="EMBL" id="MDG0808230.1"/>
    </source>
</evidence>
<dbReference type="Proteomes" id="UP001153404">
    <property type="component" value="Unassembled WGS sequence"/>
</dbReference>
<dbReference type="PANTHER" id="PTHR31084">
    <property type="entry name" value="ALPHA-L-FUCOSIDASE 2"/>
    <property type="match status" value="1"/>
</dbReference>
<keyword evidence="3" id="KW-1185">Reference proteome</keyword>
<accession>A0A9X4KP51</accession>
<sequence length="123" mass="13434">MGEWKGGKMMKLAYDSPGTAWKEALPIGNGRLGAMVFGAAATERIQINEETLWSGAPHDYNRPDAGQYLQEVRSLIFNDRIEEAERLFLDRMMGGADPSASLPAFLRAESGVPRASRGYAISA</sequence>
<dbReference type="Pfam" id="PF14498">
    <property type="entry name" value="Glyco_hyd_65N_2"/>
    <property type="match status" value="1"/>
</dbReference>
<protein>
    <submittedName>
        <fullName evidence="2">Glycoside hydrolase family 95 protein</fullName>
    </submittedName>
</protein>
<name>A0A9X4KP51_9BACL</name>
<dbReference type="InterPro" id="IPR027414">
    <property type="entry name" value="GH95_N_dom"/>
</dbReference>
<evidence type="ECO:0000313" key="3">
    <source>
        <dbReference type="Proteomes" id="UP001153404"/>
    </source>
</evidence>
<organism evidence="2 3">
    <name type="scientific">Cohnella rhizosphaerae</name>
    <dbReference type="NCBI Taxonomy" id="1457232"/>
    <lineage>
        <taxon>Bacteria</taxon>
        <taxon>Bacillati</taxon>
        <taxon>Bacillota</taxon>
        <taxon>Bacilli</taxon>
        <taxon>Bacillales</taxon>
        <taxon>Paenibacillaceae</taxon>
        <taxon>Cohnella</taxon>
    </lineage>
</organism>
<keyword evidence="2" id="KW-0378">Hydrolase</keyword>
<evidence type="ECO:0000259" key="1">
    <source>
        <dbReference type="Pfam" id="PF14498"/>
    </source>
</evidence>
<dbReference type="GO" id="GO:0004560">
    <property type="term" value="F:alpha-L-fucosidase activity"/>
    <property type="evidence" value="ECO:0007669"/>
    <property type="project" value="TreeGrafter"/>
</dbReference>